<keyword evidence="5" id="KW-1185">Reference proteome</keyword>
<evidence type="ECO:0000256" key="1">
    <source>
        <dbReference type="SAM" id="MobiDB-lite"/>
    </source>
</evidence>
<feature type="domain" description="DUF7578" evidence="3">
    <location>
        <begin position="49"/>
        <end position="110"/>
    </location>
</feature>
<evidence type="ECO:0000313" key="4">
    <source>
        <dbReference type="EMBL" id="ESL05351.1"/>
    </source>
</evidence>
<sequence>MSKRREKGSHAIEEPPARRRRVEGELQRPRWTLASSVVDVLYVRVGESNTIWLNDFLRRDVGPNRAVAEDQNVMMEVFMQEPAEYVTDQRLIREILNSPGCQLFEDARRLREAARMLTERDVATLRDWKDFADKRIVSDTACVKLNAALQQAEEDAVTRENERTRRLLYACVYSARWSHVVEVAGGEGVGMEVREGQPPTMPWKFQRRMG</sequence>
<evidence type="ECO:0000313" key="5">
    <source>
        <dbReference type="Proteomes" id="UP000031737"/>
    </source>
</evidence>
<gene>
    <name evidence="4" type="ORF">TRSC58_07003</name>
</gene>
<comment type="caution">
    <text evidence="4">The sequence shown here is derived from an EMBL/GenBank/DDBJ whole genome shotgun (WGS) entry which is preliminary data.</text>
</comment>
<reference evidence="4 5" key="1">
    <citation type="submission" date="2013-07" db="EMBL/GenBank/DDBJ databases">
        <authorList>
            <person name="Stoco P.H."/>
            <person name="Wagner G."/>
            <person name="Gerber A."/>
            <person name="Zaha A."/>
            <person name="Thompson C."/>
            <person name="Bartholomeu D.C."/>
            <person name="Luckemeyer D.D."/>
            <person name="Bahia D."/>
            <person name="Loreto E."/>
            <person name="Prestes E.B."/>
            <person name="Lima F.M."/>
            <person name="Rodrigues-Luiz G."/>
            <person name="Vallejo G.A."/>
            <person name="Filho J.F."/>
            <person name="Monteiro K.M."/>
            <person name="Tyler K.M."/>
            <person name="de Almeida L.G."/>
            <person name="Ortiz M.F."/>
            <person name="Siervo M.A."/>
            <person name="de Moraes M.H."/>
            <person name="Cunha O.L."/>
            <person name="Mendonca-Neto R."/>
            <person name="Silva R."/>
            <person name="Teixeira S.M."/>
            <person name="Murta S.M."/>
            <person name="Sincero T.C."/>
            <person name="Mendes T.A."/>
            <person name="Urmenyi T.P."/>
            <person name="Silva V.G."/>
            <person name="da Rocha W.D."/>
            <person name="Andersson B."/>
            <person name="Romanha A.J."/>
            <person name="Steindel M."/>
            <person name="de Vasconcelos A.T."/>
            <person name="Grisard E.C."/>
        </authorList>
    </citation>
    <scope>NUCLEOTIDE SEQUENCE [LARGE SCALE GENOMIC DNA]</scope>
    <source>
        <strain evidence="4 5">SC58</strain>
    </source>
</reference>
<dbReference type="Pfam" id="PF20445">
    <property type="entry name" value="RHS_N"/>
    <property type="match status" value="1"/>
</dbReference>
<dbReference type="OrthoDB" id="252631at2759"/>
<dbReference type="NCBIfam" id="TIGR01631">
    <property type="entry name" value="Trypano_RHS"/>
    <property type="match status" value="1"/>
</dbReference>
<dbReference type="AlphaFoldDB" id="A0A061IU13"/>
<evidence type="ECO:0000259" key="2">
    <source>
        <dbReference type="Pfam" id="PF20445"/>
    </source>
</evidence>
<accession>A0A061IU13</accession>
<dbReference type="Proteomes" id="UP000031737">
    <property type="component" value="Unassembled WGS sequence"/>
</dbReference>
<feature type="compositionally biased region" description="Basic and acidic residues" evidence="1">
    <location>
        <begin position="8"/>
        <end position="24"/>
    </location>
</feature>
<dbReference type="EMBL" id="AUPL01007003">
    <property type="protein sequence ID" value="ESL05351.1"/>
    <property type="molecule type" value="Genomic_DNA"/>
</dbReference>
<dbReference type="Pfam" id="PF24466">
    <property type="entry name" value="DUF7578"/>
    <property type="match status" value="1"/>
</dbReference>
<feature type="domain" description="Retrotransposon hot spot protein N-terminal" evidence="2">
    <location>
        <begin position="169"/>
        <end position="201"/>
    </location>
</feature>
<dbReference type="VEuPathDB" id="TriTrypDB:TRSC58_07003"/>
<name>A0A061IU13_TRYRA</name>
<protein>
    <recommendedName>
        <fullName evidence="6">Retrotransposon hot spot (RHS) protein</fullName>
    </recommendedName>
</protein>
<evidence type="ECO:0008006" key="6">
    <source>
        <dbReference type="Google" id="ProtNLM"/>
    </source>
</evidence>
<dbReference type="InterPro" id="IPR056000">
    <property type="entry name" value="DUF7578"/>
</dbReference>
<feature type="region of interest" description="Disordered" evidence="1">
    <location>
        <begin position="1"/>
        <end position="24"/>
    </location>
</feature>
<evidence type="ECO:0000259" key="3">
    <source>
        <dbReference type="Pfam" id="PF24466"/>
    </source>
</evidence>
<organism evidence="4 5">
    <name type="scientific">Trypanosoma rangeli SC58</name>
    <dbReference type="NCBI Taxonomy" id="429131"/>
    <lineage>
        <taxon>Eukaryota</taxon>
        <taxon>Discoba</taxon>
        <taxon>Euglenozoa</taxon>
        <taxon>Kinetoplastea</taxon>
        <taxon>Metakinetoplastina</taxon>
        <taxon>Trypanosomatida</taxon>
        <taxon>Trypanosomatidae</taxon>
        <taxon>Trypanosoma</taxon>
        <taxon>Herpetosoma</taxon>
    </lineage>
</organism>
<proteinExistence type="predicted"/>
<dbReference type="InterPro" id="IPR006518">
    <property type="entry name" value="Trypano_RHS"/>
</dbReference>
<dbReference type="InterPro" id="IPR046835">
    <property type="entry name" value="RHS_N"/>
</dbReference>